<dbReference type="STRING" id="1316936.K678_11423"/>
<gene>
    <name evidence="2" type="ORF">K678_11423</name>
</gene>
<feature type="transmembrane region" description="Helical" evidence="1">
    <location>
        <begin position="280"/>
        <end position="301"/>
    </location>
</feature>
<dbReference type="PANTHER" id="PTHR30188:SF3">
    <property type="entry name" value="ABC TRANSPORTER PERMEASE"/>
    <property type="match status" value="1"/>
</dbReference>
<keyword evidence="1" id="KW-1133">Transmembrane helix</keyword>
<proteinExistence type="predicted"/>
<keyword evidence="1" id="KW-0472">Membrane</keyword>
<keyword evidence="1" id="KW-0812">Transmembrane</keyword>
<dbReference type="Proteomes" id="UP000015350">
    <property type="component" value="Unassembled WGS sequence"/>
</dbReference>
<dbReference type="EMBL" id="AQPH01000043">
    <property type="protein sequence ID" value="EPY01330.1"/>
    <property type="molecule type" value="Genomic_DNA"/>
</dbReference>
<evidence type="ECO:0008006" key="4">
    <source>
        <dbReference type="Google" id="ProtNLM"/>
    </source>
</evidence>
<feature type="transmembrane region" description="Helical" evidence="1">
    <location>
        <begin position="356"/>
        <end position="382"/>
    </location>
</feature>
<evidence type="ECO:0000313" key="3">
    <source>
        <dbReference type="Proteomes" id="UP000015350"/>
    </source>
</evidence>
<evidence type="ECO:0000256" key="1">
    <source>
        <dbReference type="SAM" id="Phobius"/>
    </source>
</evidence>
<dbReference type="eggNOG" id="COG0767">
    <property type="taxonomic scope" value="Bacteria"/>
</dbReference>
<dbReference type="PATRIC" id="fig|1316936.3.peg.2278"/>
<dbReference type="Pfam" id="PF02405">
    <property type="entry name" value="MlaE"/>
    <property type="match status" value="1"/>
</dbReference>
<feature type="transmembrane region" description="Helical" evidence="1">
    <location>
        <begin position="321"/>
        <end position="344"/>
    </location>
</feature>
<organism evidence="2 3">
    <name type="scientific">Magnetospirillum fulvum MGU-K5</name>
    <dbReference type="NCBI Taxonomy" id="1316936"/>
    <lineage>
        <taxon>Bacteria</taxon>
        <taxon>Pseudomonadati</taxon>
        <taxon>Pseudomonadota</taxon>
        <taxon>Alphaproteobacteria</taxon>
        <taxon>Rhodospirillales</taxon>
        <taxon>Rhodospirillaceae</taxon>
        <taxon>Magnetospirillum</taxon>
    </lineage>
</organism>
<sequence length="384" mass="39745">MDLPAADSPSSALDSPAWDCRDEGARRTVDLSGDWIARRHAVPAAAIEAIGAVPGLSSLGFQTDRIGAWDSGLLVFVAQLRRDADRRGVALDETGLPPSARRLLALLPRQPPPDASVPPRRSPRLILGTWALSLWAEEKAVARILGETILRSGAAVRGQARMRGADLLTALQDAGASALGIVIVVNLLMGGILAFVGAVQLRRFGADIYVADLVGIAVVREIAALITAVVMSGRTGGAYAAQIATMLGNEEIDALRAVGIPLHDYLILPRILALVLMMPLLYLYGAAAGIFGGFLVAVAMLNLPSTTFLSHLQTAVAGSQILFGLGKSVAFGGVIAIIGCRIGLSAGRSASDVGQAATRAVVAGIVAVIALDAVCAVCANALRF</sequence>
<comment type="caution">
    <text evidence="2">The sequence shown here is derived from an EMBL/GenBank/DDBJ whole genome shotgun (WGS) entry which is preliminary data.</text>
</comment>
<feature type="transmembrane region" description="Helical" evidence="1">
    <location>
        <begin position="178"/>
        <end position="199"/>
    </location>
</feature>
<dbReference type="GO" id="GO:0043190">
    <property type="term" value="C:ATP-binding cassette (ABC) transporter complex"/>
    <property type="evidence" value="ECO:0007669"/>
    <property type="project" value="InterPro"/>
</dbReference>
<dbReference type="AlphaFoldDB" id="S9TRZ7"/>
<dbReference type="RefSeq" id="WP_021132597.1">
    <property type="nucleotide sequence ID" value="NZ_AQPH01000043.1"/>
</dbReference>
<name>S9TRZ7_MAGFU</name>
<dbReference type="PANTHER" id="PTHR30188">
    <property type="entry name" value="ABC TRANSPORTER PERMEASE PROTEIN-RELATED"/>
    <property type="match status" value="1"/>
</dbReference>
<dbReference type="GO" id="GO:0005548">
    <property type="term" value="F:phospholipid transporter activity"/>
    <property type="evidence" value="ECO:0007669"/>
    <property type="project" value="TreeGrafter"/>
</dbReference>
<protein>
    <recommendedName>
        <fullName evidence="4">ABC transporter permease</fullName>
    </recommendedName>
</protein>
<dbReference type="OrthoDB" id="9806241at2"/>
<reference evidence="2 3" key="1">
    <citation type="submission" date="2013-04" db="EMBL/GenBank/DDBJ databases">
        <authorList>
            <person name="Kuznetsov B."/>
            <person name="Ivanovsky R."/>
        </authorList>
    </citation>
    <scope>NUCLEOTIDE SEQUENCE [LARGE SCALE GENOMIC DNA]</scope>
    <source>
        <strain evidence="2 3">MGU-K5</strain>
    </source>
</reference>
<evidence type="ECO:0000313" key="2">
    <source>
        <dbReference type="EMBL" id="EPY01330.1"/>
    </source>
</evidence>
<dbReference type="InterPro" id="IPR030802">
    <property type="entry name" value="Permease_MalE"/>
</dbReference>
<accession>S9TRZ7</accession>